<gene>
    <name evidence="1" type="ORF">Amon02_000354100</name>
</gene>
<protein>
    <submittedName>
        <fullName evidence="1">Unnamed protein product</fullName>
    </submittedName>
</protein>
<keyword evidence="2" id="KW-1185">Reference proteome</keyword>
<evidence type="ECO:0000313" key="2">
    <source>
        <dbReference type="Proteomes" id="UP001165064"/>
    </source>
</evidence>
<accession>A0ACB5T0W8</accession>
<comment type="caution">
    <text evidence="1">The sequence shown here is derived from an EMBL/GenBank/DDBJ whole genome shotgun (WGS) entry which is preliminary data.</text>
</comment>
<sequence length="482" mass="54775">MSSFSQLALLTINENVMGGRWMSLMKKAIGIRLCGFGNSNRMFCSDPKVAGKVVSIHNVRFPDIPFLIKHLERLTNIKYVSLQMNDKSPGYGYVVNRISNEQISAIAKCVPKVTLFYEGDADTLVINRFFRDLESISSRVRVQLHEVFLNDSSQTTDVAIELLKRKQIHNLSFDKFSGADLVFIRLPLFTQLCTLTVRTNKPLKYAVLANERLRRLKISAPSLQMCDFSRLENLMFVTITGLMDCETFNTFPSTVQSIFLHVEPTKGKKPTLIEEYKTGNGLRKTSLAKDALNGVFHIYKLPENLTSFRSTSSPMCYEIDFSNCKQLAHLDIDHTSLGTIYDYKFWNQLPKTVKRIDLRVGGSHHWMYFVASLHKLTSEVVLNIHSETPFVVFTTSVTVDDMITGRVSSHRIPVRTIGEQIKKSYCVIHGYSPRVVISCSRNVSLIYPEFETEKLDAKCENGNVDYKPMKTVMGCVVYDSCD</sequence>
<dbReference type="EMBL" id="BSXS01002268">
    <property type="protein sequence ID" value="GME78643.1"/>
    <property type="molecule type" value="Genomic_DNA"/>
</dbReference>
<organism evidence="1 2">
    <name type="scientific">Ambrosiozyma monospora</name>
    <name type="common">Yeast</name>
    <name type="synonym">Endomycopsis monosporus</name>
    <dbReference type="NCBI Taxonomy" id="43982"/>
    <lineage>
        <taxon>Eukaryota</taxon>
        <taxon>Fungi</taxon>
        <taxon>Dikarya</taxon>
        <taxon>Ascomycota</taxon>
        <taxon>Saccharomycotina</taxon>
        <taxon>Pichiomycetes</taxon>
        <taxon>Pichiales</taxon>
        <taxon>Pichiaceae</taxon>
        <taxon>Ambrosiozyma</taxon>
    </lineage>
</organism>
<dbReference type="Proteomes" id="UP001165064">
    <property type="component" value="Unassembled WGS sequence"/>
</dbReference>
<evidence type="ECO:0000313" key="1">
    <source>
        <dbReference type="EMBL" id="GME78643.1"/>
    </source>
</evidence>
<proteinExistence type="predicted"/>
<name>A0ACB5T0W8_AMBMO</name>
<reference evidence="1" key="1">
    <citation type="submission" date="2023-04" db="EMBL/GenBank/DDBJ databases">
        <title>Ambrosiozyma monospora NBRC 10751.</title>
        <authorList>
            <person name="Ichikawa N."/>
            <person name="Sato H."/>
            <person name="Tonouchi N."/>
        </authorList>
    </citation>
    <scope>NUCLEOTIDE SEQUENCE</scope>
    <source>
        <strain evidence="1">NBRC 10751</strain>
    </source>
</reference>